<evidence type="ECO:0000313" key="3">
    <source>
        <dbReference type="Proteomes" id="UP001249851"/>
    </source>
</evidence>
<feature type="transmembrane region" description="Helical" evidence="1">
    <location>
        <begin position="41"/>
        <end position="63"/>
    </location>
</feature>
<dbReference type="AlphaFoldDB" id="A0AAD9R527"/>
<reference evidence="2" key="1">
    <citation type="journal article" date="2023" name="G3 (Bethesda)">
        <title>Whole genome assembly and annotation of the endangered Caribbean coral Acropora cervicornis.</title>
        <authorList>
            <person name="Selwyn J.D."/>
            <person name="Vollmer S.V."/>
        </authorList>
    </citation>
    <scope>NUCLEOTIDE SEQUENCE</scope>
    <source>
        <strain evidence="2">K2</strain>
    </source>
</reference>
<sequence>MAFPENRANQVICTGISMVILGCGVFTLSFILSTSKDNLGTIFRIGVSYWAAIPIVITGVLGATGGRSGKFTLVIPAPSLLYRSDKFKCIN</sequence>
<organism evidence="2 3">
    <name type="scientific">Acropora cervicornis</name>
    <name type="common">Staghorn coral</name>
    <dbReference type="NCBI Taxonomy" id="6130"/>
    <lineage>
        <taxon>Eukaryota</taxon>
        <taxon>Metazoa</taxon>
        <taxon>Cnidaria</taxon>
        <taxon>Anthozoa</taxon>
        <taxon>Hexacorallia</taxon>
        <taxon>Scleractinia</taxon>
        <taxon>Astrocoeniina</taxon>
        <taxon>Acroporidae</taxon>
        <taxon>Acropora</taxon>
    </lineage>
</organism>
<dbReference type="Proteomes" id="UP001249851">
    <property type="component" value="Unassembled WGS sequence"/>
</dbReference>
<keyword evidence="1" id="KW-0472">Membrane</keyword>
<name>A0AAD9R527_ACRCE</name>
<reference evidence="2" key="2">
    <citation type="journal article" date="2023" name="Science">
        <title>Genomic signatures of disease resistance in endangered staghorn corals.</title>
        <authorList>
            <person name="Vollmer S.V."/>
            <person name="Selwyn J.D."/>
            <person name="Despard B.A."/>
            <person name="Roesel C.L."/>
        </authorList>
    </citation>
    <scope>NUCLEOTIDE SEQUENCE</scope>
    <source>
        <strain evidence="2">K2</strain>
    </source>
</reference>
<evidence type="ECO:0000256" key="1">
    <source>
        <dbReference type="SAM" id="Phobius"/>
    </source>
</evidence>
<keyword evidence="1" id="KW-0812">Transmembrane</keyword>
<protein>
    <submittedName>
        <fullName evidence="2">Uncharacterized protein</fullName>
    </submittedName>
</protein>
<comment type="caution">
    <text evidence="2">The sequence shown here is derived from an EMBL/GenBank/DDBJ whole genome shotgun (WGS) entry which is preliminary data.</text>
</comment>
<keyword evidence="1" id="KW-1133">Transmembrane helix</keyword>
<keyword evidence="3" id="KW-1185">Reference proteome</keyword>
<accession>A0AAD9R527</accession>
<feature type="transmembrane region" description="Helical" evidence="1">
    <location>
        <begin position="12"/>
        <end position="35"/>
    </location>
</feature>
<evidence type="ECO:0000313" key="2">
    <source>
        <dbReference type="EMBL" id="KAK2573008.1"/>
    </source>
</evidence>
<dbReference type="EMBL" id="JARQWQ010000003">
    <property type="protein sequence ID" value="KAK2573008.1"/>
    <property type="molecule type" value="Genomic_DNA"/>
</dbReference>
<gene>
    <name evidence="2" type="ORF">P5673_002030</name>
</gene>
<proteinExistence type="predicted"/>
<dbReference type="PROSITE" id="PS51257">
    <property type="entry name" value="PROKAR_LIPOPROTEIN"/>
    <property type="match status" value="1"/>
</dbReference>